<accession>A0A8C8Z723</accession>
<proteinExistence type="inferred from homology"/>
<dbReference type="Gene3D" id="3.80.10.10">
    <property type="entry name" value="Ribonuclease Inhibitor"/>
    <property type="match status" value="1"/>
</dbReference>
<keyword evidence="6" id="KW-0677">Repeat</keyword>
<dbReference type="CDD" id="cd00116">
    <property type="entry name" value="LRR_RI"/>
    <property type="match status" value="1"/>
</dbReference>
<evidence type="ECO:0000256" key="9">
    <source>
        <dbReference type="ARBA" id="ARBA00022859"/>
    </source>
</evidence>
<keyword evidence="7" id="KW-0547">Nucleotide-binding</keyword>
<dbReference type="Gene3D" id="3.40.50.300">
    <property type="entry name" value="P-loop containing nucleotide triphosphate hydrolases"/>
    <property type="match status" value="1"/>
</dbReference>
<keyword evidence="9" id="KW-0391">Immunity</keyword>
<dbReference type="InterPro" id="IPR032675">
    <property type="entry name" value="LRR_dom_sf"/>
</dbReference>
<dbReference type="InterPro" id="IPR041267">
    <property type="entry name" value="NLRP_HD2"/>
</dbReference>
<dbReference type="GeneTree" id="ENSGT00940000163218"/>
<keyword evidence="10" id="KW-0395">Inflammatory response</keyword>
<dbReference type="InterPro" id="IPR041075">
    <property type="entry name" value="NOD1/2_WH"/>
</dbReference>
<evidence type="ECO:0000259" key="12">
    <source>
        <dbReference type="PROSITE" id="PS50837"/>
    </source>
</evidence>
<dbReference type="FunFam" id="1.10.533.10:FF:000056">
    <property type="entry name" value="NACHT, LRR and PYD domains-containing protein 14"/>
    <property type="match status" value="1"/>
</dbReference>
<dbReference type="PROSITE" id="PS50824">
    <property type="entry name" value="DAPIN"/>
    <property type="match status" value="1"/>
</dbReference>
<evidence type="ECO:0000256" key="4">
    <source>
        <dbReference type="ARBA" id="ARBA00022588"/>
    </source>
</evidence>
<dbReference type="GO" id="GO:0045087">
    <property type="term" value="P:innate immune response"/>
    <property type="evidence" value="ECO:0007669"/>
    <property type="project" value="UniProtKB-KW"/>
</dbReference>
<comment type="similarity">
    <text evidence="2">Belongs to the NLRP family.</text>
</comment>
<keyword evidence="5" id="KW-0433">Leucine-rich repeat</keyword>
<dbReference type="SMART" id="SM01289">
    <property type="entry name" value="PYRIN"/>
    <property type="match status" value="1"/>
</dbReference>
<evidence type="ECO:0000313" key="14">
    <source>
        <dbReference type="Proteomes" id="UP000694414"/>
    </source>
</evidence>
<dbReference type="InterPro" id="IPR027417">
    <property type="entry name" value="P-loop_NTPase"/>
</dbReference>
<evidence type="ECO:0000256" key="2">
    <source>
        <dbReference type="ARBA" id="ARBA00008665"/>
    </source>
</evidence>
<dbReference type="Pfam" id="PF05729">
    <property type="entry name" value="NACHT"/>
    <property type="match status" value="1"/>
</dbReference>
<dbReference type="Pfam" id="PF13516">
    <property type="entry name" value="LRR_6"/>
    <property type="match status" value="1"/>
</dbReference>
<gene>
    <name evidence="13" type="primary">NLRP9</name>
</gene>
<dbReference type="Pfam" id="PF17779">
    <property type="entry name" value="WHD_NOD2"/>
    <property type="match status" value="1"/>
</dbReference>
<dbReference type="AlphaFoldDB" id="A0A8C8Z723"/>
<dbReference type="FunFam" id="3.40.50.300:FF:000442">
    <property type="entry name" value="NACHT, LRR and PYD domains-containing protein 3"/>
    <property type="match status" value="1"/>
</dbReference>
<reference evidence="13" key="1">
    <citation type="submission" date="2025-08" db="UniProtKB">
        <authorList>
            <consortium name="Ensembl"/>
        </authorList>
    </citation>
    <scope>IDENTIFICATION</scope>
</reference>
<protein>
    <submittedName>
        <fullName evidence="13">NLR family pyrin domain containing 9</fullName>
    </submittedName>
</protein>
<evidence type="ECO:0000256" key="3">
    <source>
        <dbReference type="ARBA" id="ARBA00022490"/>
    </source>
</evidence>
<dbReference type="InterPro" id="IPR001611">
    <property type="entry name" value="Leu-rich_rpt"/>
</dbReference>
<dbReference type="SMART" id="SM00368">
    <property type="entry name" value="LRR_RI"/>
    <property type="match status" value="10"/>
</dbReference>
<evidence type="ECO:0000256" key="10">
    <source>
        <dbReference type="ARBA" id="ARBA00023198"/>
    </source>
</evidence>
<evidence type="ECO:0000256" key="7">
    <source>
        <dbReference type="ARBA" id="ARBA00022741"/>
    </source>
</evidence>
<dbReference type="GO" id="GO:0050727">
    <property type="term" value="P:regulation of inflammatory response"/>
    <property type="evidence" value="ECO:0007669"/>
    <property type="project" value="TreeGrafter"/>
</dbReference>
<comment type="subcellular location">
    <subcellularLocation>
        <location evidence="1">Cytoplasm</location>
    </subcellularLocation>
</comment>
<keyword evidence="8" id="KW-0067">ATP-binding</keyword>
<sequence>TAESFFSDFGLQWYLAELRKEEFWKFKELLKQEPLKLELKPIPWPEIKKASKEDLAKLLDKHYPGKQAWEVTLSLFLQINRRDLWTKAQEEMKDKLTPHRKHMKEKFHLIWEKETCLQVPEHFCKQTMRNEYMELNEAYTAQGTAPVTVVLRGPKGIGKTTLLRKVTLEWAEGNFWKDRFTFVFFLNVHEMNCIAETSLVELLSRDWPDSSETIEDVFSQPERVLFVMDGFEELKFDLELMADLCDYWRQRRPPQIILSSLLQKKLLPASSLLLAFGTVAMQRNYVLLHHPKLITISGFSEHERKQYFYYFFCNSNEASKALNFLRGIKSPFALYQNPLLCWLVCTCMKGQLERGEDLAIDCETTTSLYVSFVTSICKAGSGVSPPKLSRVGLKSLCALAAEGIWTYTFVFCPEDLRRNGVSESDASMWVDMTLLRRNGDCFTFKHVSIQEFCAAMFYLLQLPEDNPNPTIGSITQLVTEIVAQGRVYLIQLGVFVFGLSTEKIIPMLETSFGFPLSKDIKQEITQCLKHLSQCEPGQELGFQELFNGLFETQEKEFATEVMNFFEEVSVYIGTMEQLVIASFCLKHCQNLKKFSLCMENIFPDDSRSASDHIKKLTYWQDLCSALSSSKDLQILDMENSSLDSTSQAILCEALAQPTCKLQKFRFSYVNNFGNNLDFFEAVHTPHLQYLSLYSTSLSYADVRHLCEMLKDPMCNVEELILGKCDITSEACQDIAGVLICNNKLKRLSLVENPVKNRGIMELCEALRHPSCVLETLMLRNCGLTRVSCDYISQALLCNKSLSLLDLGSNLLKDGGVASLCEALKHSNCNIQELWLAACDLTSVSCNDISAVLSCNEKLKTLKLEKNNIQDAGVKQLCEALKHPSCKLQCLGLQMCQLTTACCEDLASALTVCKTLRSLNLGSVTLDHDGVVVLCESLSHPDCALQMLGLDKFAFGEETQMLLTAVEEKLPHLTISYQPWVDEEYKARGVLL</sequence>
<evidence type="ECO:0000313" key="13">
    <source>
        <dbReference type="Ensembl" id="ENSPSMP00000011366.1"/>
    </source>
</evidence>
<evidence type="ECO:0000256" key="5">
    <source>
        <dbReference type="ARBA" id="ARBA00022614"/>
    </source>
</evidence>
<dbReference type="GO" id="GO:0006954">
    <property type="term" value="P:inflammatory response"/>
    <property type="evidence" value="ECO:0007669"/>
    <property type="project" value="UniProtKB-KW"/>
</dbReference>
<dbReference type="PANTHER" id="PTHR45690">
    <property type="entry name" value="NACHT, LRR AND PYD DOMAINS-CONTAINING PROTEIN 12"/>
    <property type="match status" value="1"/>
</dbReference>
<dbReference type="Pfam" id="PF17776">
    <property type="entry name" value="NLRC4_HD2"/>
    <property type="match status" value="1"/>
</dbReference>
<dbReference type="GO" id="GO:0061702">
    <property type="term" value="C:canonical inflammasome complex"/>
    <property type="evidence" value="ECO:0007669"/>
    <property type="project" value="Ensembl"/>
</dbReference>
<organism evidence="13 14">
    <name type="scientific">Prolemur simus</name>
    <name type="common">Greater bamboo lemur</name>
    <name type="synonym">Hapalemur simus</name>
    <dbReference type="NCBI Taxonomy" id="1328070"/>
    <lineage>
        <taxon>Eukaryota</taxon>
        <taxon>Metazoa</taxon>
        <taxon>Chordata</taxon>
        <taxon>Craniata</taxon>
        <taxon>Vertebrata</taxon>
        <taxon>Euteleostomi</taxon>
        <taxon>Mammalia</taxon>
        <taxon>Eutheria</taxon>
        <taxon>Euarchontoglires</taxon>
        <taxon>Primates</taxon>
        <taxon>Strepsirrhini</taxon>
        <taxon>Lemuriformes</taxon>
        <taxon>Lemuridae</taxon>
        <taxon>Prolemur</taxon>
    </lineage>
</organism>
<dbReference type="Proteomes" id="UP000694414">
    <property type="component" value="Unplaced"/>
</dbReference>
<reference evidence="13" key="2">
    <citation type="submission" date="2025-09" db="UniProtKB">
        <authorList>
            <consortium name="Ensembl"/>
        </authorList>
    </citation>
    <scope>IDENTIFICATION</scope>
</reference>
<dbReference type="GO" id="GO:0005524">
    <property type="term" value="F:ATP binding"/>
    <property type="evidence" value="ECO:0007669"/>
    <property type="project" value="UniProtKB-KW"/>
</dbReference>
<dbReference type="SUPFAM" id="SSF52047">
    <property type="entry name" value="RNI-like"/>
    <property type="match status" value="1"/>
</dbReference>
<keyword evidence="14" id="KW-1185">Reference proteome</keyword>
<evidence type="ECO:0000259" key="11">
    <source>
        <dbReference type="PROSITE" id="PS50824"/>
    </source>
</evidence>
<evidence type="ECO:0000256" key="1">
    <source>
        <dbReference type="ARBA" id="ARBA00004496"/>
    </source>
</evidence>
<dbReference type="SUPFAM" id="SSF47986">
    <property type="entry name" value="DEATH domain"/>
    <property type="match status" value="1"/>
</dbReference>
<evidence type="ECO:0000256" key="6">
    <source>
        <dbReference type="ARBA" id="ARBA00022737"/>
    </source>
</evidence>
<feature type="domain" description="Pyrin" evidence="11">
    <location>
        <begin position="15"/>
        <end position="94"/>
    </location>
</feature>
<feature type="domain" description="NACHT" evidence="12">
    <location>
        <begin position="147"/>
        <end position="275"/>
    </location>
</feature>
<dbReference type="Pfam" id="PF02758">
    <property type="entry name" value="PYRIN"/>
    <property type="match status" value="1"/>
</dbReference>
<dbReference type="SUPFAM" id="SSF52540">
    <property type="entry name" value="P-loop containing nucleoside triphosphate hydrolases"/>
    <property type="match status" value="1"/>
</dbReference>
<dbReference type="PROSITE" id="PS50837">
    <property type="entry name" value="NACHT"/>
    <property type="match status" value="1"/>
</dbReference>
<keyword evidence="3" id="KW-0963">Cytoplasm</keyword>
<dbReference type="Ensembl" id="ENSPSMT00000013249.1">
    <property type="protein sequence ID" value="ENSPSMP00000011366.1"/>
    <property type="gene ID" value="ENSPSMG00000008199.1"/>
</dbReference>
<dbReference type="InterPro" id="IPR004020">
    <property type="entry name" value="DAPIN"/>
</dbReference>
<dbReference type="InterPro" id="IPR050637">
    <property type="entry name" value="NLRP_innate_immun_reg"/>
</dbReference>
<name>A0A8C8Z723_PROSS</name>
<evidence type="ECO:0000256" key="8">
    <source>
        <dbReference type="ARBA" id="ARBA00022840"/>
    </source>
</evidence>
<dbReference type="InterPro" id="IPR011029">
    <property type="entry name" value="DEATH-like_dom_sf"/>
</dbReference>
<dbReference type="InterPro" id="IPR007111">
    <property type="entry name" value="NACHT_NTPase"/>
</dbReference>
<dbReference type="PANTHER" id="PTHR45690:SF13">
    <property type="entry name" value="NACHT, LRR AND PYD DOMAINS-CONTAINING PROTEIN 9"/>
    <property type="match status" value="1"/>
</dbReference>
<keyword evidence="4" id="KW-0399">Innate immunity</keyword>
<dbReference type="CDD" id="cd08320">
    <property type="entry name" value="Pyrin_NALPs"/>
    <property type="match status" value="1"/>
</dbReference>
<dbReference type="Gene3D" id="1.10.533.10">
    <property type="entry name" value="Death Domain, Fas"/>
    <property type="match status" value="1"/>
</dbReference>